<organism evidence="1 2">
    <name type="scientific">Limnobacter thiooxidans</name>
    <dbReference type="NCBI Taxonomy" id="131080"/>
    <lineage>
        <taxon>Bacteria</taxon>
        <taxon>Pseudomonadati</taxon>
        <taxon>Pseudomonadota</taxon>
        <taxon>Betaproteobacteria</taxon>
        <taxon>Burkholderiales</taxon>
        <taxon>Burkholderiaceae</taxon>
        <taxon>Limnobacter</taxon>
    </lineage>
</organism>
<name>A0AA86J3I5_9BURK</name>
<dbReference type="InterPro" id="IPR027961">
    <property type="entry name" value="DUF4442"/>
</dbReference>
<dbReference type="KEGG" id="lto:RGQ30_19850"/>
<dbReference type="AlphaFoldDB" id="A0AA86J3I5"/>
<gene>
    <name evidence="1" type="ORF">RGQ30_19850</name>
</gene>
<reference evidence="1 2" key="1">
    <citation type="submission" date="2023-10" db="EMBL/GenBank/DDBJ databases">
        <title>Complete Genome Sequence of Limnobacter thiooxidans CS-K2T, Isolated from freshwater lake sediments in Bavaria, Germany.</title>
        <authorList>
            <person name="Naruki M."/>
            <person name="Watanabe A."/>
            <person name="Warashina T."/>
            <person name="Morita T."/>
            <person name="Arakawa K."/>
        </authorList>
    </citation>
    <scope>NUCLEOTIDE SEQUENCE [LARGE SCALE GENOMIC DNA]</scope>
    <source>
        <strain evidence="1 2">CS-K2</strain>
    </source>
</reference>
<evidence type="ECO:0000313" key="1">
    <source>
        <dbReference type="EMBL" id="BET26484.1"/>
    </source>
</evidence>
<protein>
    <submittedName>
        <fullName evidence="1">Hotdog fold domain-containing protein</fullName>
    </submittedName>
</protein>
<accession>A0AA86J3I5</accession>
<dbReference type="RefSeq" id="WP_298215900.1">
    <property type="nucleotide sequence ID" value="NZ_AP028947.1"/>
</dbReference>
<evidence type="ECO:0000313" key="2">
    <source>
        <dbReference type="Proteomes" id="UP001329151"/>
    </source>
</evidence>
<proteinExistence type="predicted"/>
<dbReference type="Proteomes" id="UP001329151">
    <property type="component" value="Chromosome"/>
</dbReference>
<sequence length="164" mass="18864">MFKKFLRNLTNKPEFMRRAMNFYAPIRGAGIQVERIAPNFDEVEVVMPLTRRNKNIMGTQFGGSLYAMADPFFMLILMKRLGHRYHVWDQEANIRFVSPGKAAVKGVYRVNDQALEEIKALAATGEKVLYTFGVDITQKDGTIVAQVTKVLYIRLKKQYRPQSN</sequence>
<keyword evidence="2" id="KW-1185">Reference proteome</keyword>
<dbReference type="SUPFAM" id="SSF54637">
    <property type="entry name" value="Thioesterase/thiol ester dehydrase-isomerase"/>
    <property type="match status" value="1"/>
</dbReference>
<dbReference type="InterPro" id="IPR029069">
    <property type="entry name" value="HotDog_dom_sf"/>
</dbReference>
<dbReference type="Gene3D" id="3.10.129.10">
    <property type="entry name" value="Hotdog Thioesterase"/>
    <property type="match status" value="1"/>
</dbReference>
<dbReference type="EMBL" id="AP028947">
    <property type="protein sequence ID" value="BET26484.1"/>
    <property type="molecule type" value="Genomic_DNA"/>
</dbReference>
<dbReference type="Pfam" id="PF14539">
    <property type="entry name" value="DUF4442"/>
    <property type="match status" value="1"/>
</dbReference>